<sequence length="25" mass="2829">MAPLHRHHLLPQQVLGIRGAIVRES</sequence>
<proteinExistence type="predicted"/>
<protein>
    <submittedName>
        <fullName evidence="1">Uncharacterized protein</fullName>
    </submittedName>
</protein>
<accession>A0A0A8ZD24</accession>
<organism evidence="1">
    <name type="scientific">Arundo donax</name>
    <name type="common">Giant reed</name>
    <name type="synonym">Donax arundinaceus</name>
    <dbReference type="NCBI Taxonomy" id="35708"/>
    <lineage>
        <taxon>Eukaryota</taxon>
        <taxon>Viridiplantae</taxon>
        <taxon>Streptophyta</taxon>
        <taxon>Embryophyta</taxon>
        <taxon>Tracheophyta</taxon>
        <taxon>Spermatophyta</taxon>
        <taxon>Magnoliopsida</taxon>
        <taxon>Liliopsida</taxon>
        <taxon>Poales</taxon>
        <taxon>Poaceae</taxon>
        <taxon>PACMAD clade</taxon>
        <taxon>Arundinoideae</taxon>
        <taxon>Arundineae</taxon>
        <taxon>Arundo</taxon>
    </lineage>
</organism>
<dbReference type="AlphaFoldDB" id="A0A0A8ZD24"/>
<evidence type="ECO:0000313" key="1">
    <source>
        <dbReference type="EMBL" id="JAD37319.1"/>
    </source>
</evidence>
<reference evidence="1" key="1">
    <citation type="submission" date="2014-09" db="EMBL/GenBank/DDBJ databases">
        <authorList>
            <person name="Magalhaes I.L.F."/>
            <person name="Oliveira U."/>
            <person name="Santos F.R."/>
            <person name="Vidigal T.H.D.A."/>
            <person name="Brescovit A.D."/>
            <person name="Santos A.J."/>
        </authorList>
    </citation>
    <scope>NUCLEOTIDE SEQUENCE</scope>
    <source>
        <tissue evidence="1">Shoot tissue taken approximately 20 cm above the soil surface</tissue>
    </source>
</reference>
<name>A0A0A8ZD24_ARUDO</name>
<dbReference type="EMBL" id="GBRH01260576">
    <property type="protein sequence ID" value="JAD37319.1"/>
    <property type="molecule type" value="Transcribed_RNA"/>
</dbReference>
<reference evidence="1" key="2">
    <citation type="journal article" date="2015" name="Data Brief">
        <title>Shoot transcriptome of the giant reed, Arundo donax.</title>
        <authorList>
            <person name="Barrero R.A."/>
            <person name="Guerrero F.D."/>
            <person name="Moolhuijzen P."/>
            <person name="Goolsby J.A."/>
            <person name="Tidwell J."/>
            <person name="Bellgard S.E."/>
            <person name="Bellgard M.I."/>
        </authorList>
    </citation>
    <scope>NUCLEOTIDE SEQUENCE</scope>
    <source>
        <tissue evidence="1">Shoot tissue taken approximately 20 cm above the soil surface</tissue>
    </source>
</reference>